<keyword evidence="2" id="KW-1277">Toxin-antitoxin system</keyword>
<dbReference type="RefSeq" id="WP_129236777.1">
    <property type="nucleotide sequence ID" value="NZ_CP035464.1"/>
</dbReference>
<evidence type="ECO:0008006" key="5">
    <source>
        <dbReference type="Google" id="ProtNLM"/>
    </source>
</evidence>
<organism evidence="3 4">
    <name type="scientific">Bifidobacterium pullorum subsp. gallinarum</name>
    <dbReference type="NCBI Taxonomy" id="78344"/>
    <lineage>
        <taxon>Bacteria</taxon>
        <taxon>Bacillati</taxon>
        <taxon>Actinomycetota</taxon>
        <taxon>Actinomycetes</taxon>
        <taxon>Bifidobacteriales</taxon>
        <taxon>Bifidobacteriaceae</taxon>
        <taxon>Bifidobacterium</taxon>
    </lineage>
</organism>
<dbReference type="SUPFAM" id="SSF50118">
    <property type="entry name" value="Cell growth inhibitor/plasmid maintenance toxic component"/>
    <property type="match status" value="1"/>
</dbReference>
<name>A0A4P6E219_9BIFI</name>
<sequence>MTDCLPLPKKLRRFDVVRARVFYAEHDGRSKERPLAIVSLAVDGDTGIGIKITSKTHHAAGDLSLSGWRDAGLNMPSVARCAQLVRFRVDRLTGYYGRLTAEDIEDIANVLSSLNPSDFLWLSDDN</sequence>
<proteinExistence type="inferred from homology"/>
<dbReference type="InterPro" id="IPR011067">
    <property type="entry name" value="Plasmid_toxin/cell-grow_inhib"/>
</dbReference>
<dbReference type="KEGG" id="bgx:ESN35_01380"/>
<dbReference type="Gene3D" id="2.30.30.110">
    <property type="match status" value="1"/>
</dbReference>
<gene>
    <name evidence="3" type="ORF">ESN35_01380</name>
</gene>
<accession>A0A4P6E219</accession>
<dbReference type="AlphaFoldDB" id="A0A4P6E219"/>
<protein>
    <recommendedName>
        <fullName evidence="5">Type II toxin-antitoxin system PemK/MazF family toxin</fullName>
    </recommendedName>
</protein>
<reference evidence="3 4" key="1">
    <citation type="submission" date="2019-01" db="EMBL/GenBank/DDBJ databases">
        <title>Complete genome sequence of Bifidobacterium gallinarum CACC 514.</title>
        <authorList>
            <person name="Jung M."/>
        </authorList>
    </citation>
    <scope>NUCLEOTIDE SEQUENCE [LARGE SCALE GENOMIC DNA]</scope>
    <source>
        <strain evidence="3 4">CACC 514</strain>
    </source>
</reference>
<evidence type="ECO:0000313" key="3">
    <source>
        <dbReference type="EMBL" id="QAY32239.1"/>
    </source>
</evidence>
<evidence type="ECO:0000256" key="1">
    <source>
        <dbReference type="ARBA" id="ARBA00007521"/>
    </source>
</evidence>
<dbReference type="Proteomes" id="UP000293589">
    <property type="component" value="Chromosome"/>
</dbReference>
<dbReference type="Pfam" id="PF02452">
    <property type="entry name" value="PemK_toxin"/>
    <property type="match status" value="1"/>
</dbReference>
<evidence type="ECO:0000313" key="4">
    <source>
        <dbReference type="Proteomes" id="UP000293589"/>
    </source>
</evidence>
<comment type="similarity">
    <text evidence="1">Belongs to the PemK/MazF family.</text>
</comment>
<dbReference type="InterPro" id="IPR003477">
    <property type="entry name" value="PemK-like"/>
</dbReference>
<evidence type="ECO:0000256" key="2">
    <source>
        <dbReference type="ARBA" id="ARBA00022649"/>
    </source>
</evidence>
<dbReference type="GO" id="GO:0003677">
    <property type="term" value="F:DNA binding"/>
    <property type="evidence" value="ECO:0007669"/>
    <property type="project" value="InterPro"/>
</dbReference>
<dbReference type="EMBL" id="CP035464">
    <property type="protein sequence ID" value="QAY32239.1"/>
    <property type="molecule type" value="Genomic_DNA"/>
</dbReference>